<keyword evidence="2" id="KW-1185">Reference proteome</keyword>
<protein>
    <submittedName>
        <fullName evidence="1">Uncharacterized protein</fullName>
    </submittedName>
</protein>
<evidence type="ECO:0000313" key="2">
    <source>
        <dbReference type="Proteomes" id="UP000278143"/>
    </source>
</evidence>
<sequence>MDIVNEQEDELLEVEQLARLNKSLLRHRQGGAIRKQAIHATPLTLPMLLGEERYASSAPSRLMQNIDAYTIIESTDHIIHGDIRAFLVCITSTTQSTSATADLYAHLSGLNEDASTTTTTTTTASLSHIGSVVHAGTLTFLELAPTHALI</sequence>
<dbReference type="EMBL" id="KZ992281">
    <property type="protein sequence ID" value="RKP22301.1"/>
    <property type="molecule type" value="Genomic_DNA"/>
</dbReference>
<dbReference type="Proteomes" id="UP000278143">
    <property type="component" value="Unassembled WGS sequence"/>
</dbReference>
<name>A0A4P9YT44_9FUNG</name>
<organism evidence="1 2">
    <name type="scientific">Syncephalis pseudoplumigaleata</name>
    <dbReference type="NCBI Taxonomy" id="1712513"/>
    <lineage>
        <taxon>Eukaryota</taxon>
        <taxon>Fungi</taxon>
        <taxon>Fungi incertae sedis</taxon>
        <taxon>Zoopagomycota</taxon>
        <taxon>Zoopagomycotina</taxon>
        <taxon>Zoopagomycetes</taxon>
        <taxon>Zoopagales</taxon>
        <taxon>Piptocephalidaceae</taxon>
        <taxon>Syncephalis</taxon>
    </lineage>
</organism>
<accession>A0A4P9YT44</accession>
<evidence type="ECO:0000313" key="1">
    <source>
        <dbReference type="EMBL" id="RKP22301.1"/>
    </source>
</evidence>
<dbReference type="AlphaFoldDB" id="A0A4P9YT44"/>
<proteinExistence type="predicted"/>
<reference evidence="2" key="1">
    <citation type="journal article" date="2018" name="Nat. Microbiol.">
        <title>Leveraging single-cell genomics to expand the fungal tree of life.</title>
        <authorList>
            <person name="Ahrendt S.R."/>
            <person name="Quandt C.A."/>
            <person name="Ciobanu D."/>
            <person name="Clum A."/>
            <person name="Salamov A."/>
            <person name="Andreopoulos B."/>
            <person name="Cheng J.F."/>
            <person name="Woyke T."/>
            <person name="Pelin A."/>
            <person name="Henrissat B."/>
            <person name="Reynolds N.K."/>
            <person name="Benny G.L."/>
            <person name="Smith M.E."/>
            <person name="James T.Y."/>
            <person name="Grigoriev I.V."/>
        </authorList>
    </citation>
    <scope>NUCLEOTIDE SEQUENCE [LARGE SCALE GENOMIC DNA]</scope>
    <source>
        <strain evidence="2">Benny S71-1</strain>
    </source>
</reference>
<gene>
    <name evidence="1" type="ORF">SYNPS1DRAFT_32119</name>
</gene>